<evidence type="ECO:0000256" key="1">
    <source>
        <dbReference type="SAM" id="SignalP"/>
    </source>
</evidence>
<evidence type="ECO:0000313" key="4">
    <source>
        <dbReference type="Proteomes" id="UP000031167"/>
    </source>
</evidence>
<dbReference type="InterPro" id="IPR038670">
    <property type="entry name" value="HslJ-like_sf"/>
</dbReference>
<dbReference type="Gene3D" id="2.40.128.270">
    <property type="match status" value="1"/>
</dbReference>
<comment type="caution">
    <text evidence="3">The sequence shown here is derived from an EMBL/GenBank/DDBJ whole genome shotgun (WGS) entry which is preliminary data.</text>
</comment>
<dbReference type="EMBL" id="JWTA01000015">
    <property type="protein sequence ID" value="KIC61930.1"/>
    <property type="molecule type" value="Genomic_DNA"/>
</dbReference>
<evidence type="ECO:0000313" key="3">
    <source>
        <dbReference type="EMBL" id="KIC61930.1"/>
    </source>
</evidence>
<feature type="chain" id="PRO_5002085352" evidence="1">
    <location>
        <begin position="23"/>
        <end position="151"/>
    </location>
</feature>
<dbReference type="Proteomes" id="UP000031167">
    <property type="component" value="Unassembled WGS sequence"/>
</dbReference>
<dbReference type="OrthoDB" id="8602292at2"/>
<accession>A0A0B4DC80</accession>
<feature type="domain" description="DUF306" evidence="2">
    <location>
        <begin position="38"/>
        <end position="144"/>
    </location>
</feature>
<dbReference type="STRING" id="363331.RM51_15070"/>
<dbReference type="Pfam" id="PF03724">
    <property type="entry name" value="META"/>
    <property type="match status" value="1"/>
</dbReference>
<reference evidence="3 4" key="1">
    <citation type="submission" date="2014-12" db="EMBL/GenBank/DDBJ databases">
        <title>Genome sequencing of Chryseobacterium taiwanense TPW19.</title>
        <authorList>
            <person name="Tan P.W."/>
            <person name="Chan K.-G."/>
        </authorList>
    </citation>
    <scope>NUCLEOTIDE SEQUENCE [LARGE SCALE GENOMIC DNA]</scope>
    <source>
        <strain evidence="3 4">TPW19</strain>
    </source>
</reference>
<sequence length="151" mass="17109">MRKILISVLPVLLLGIVFNCTSVTKQNAPIDTQKIHIQREWMLVSLGNFTKADLMKQKAKIDLTAKEEEGKIRGGAYMGCNNMSFTAEFKNNGEVKILGLLSTMKACQNMELESEFQKKFETMTKFTVEGHFLTLYDNKGNAMKFVASDWD</sequence>
<dbReference type="InterPro" id="IPR005184">
    <property type="entry name" value="DUF306_Meta_HslJ"/>
</dbReference>
<keyword evidence="1" id="KW-0732">Signal</keyword>
<protein>
    <submittedName>
        <fullName evidence="3">Heat-shock protein</fullName>
    </submittedName>
</protein>
<dbReference type="RefSeq" id="WP_039372025.1">
    <property type="nucleotide sequence ID" value="NZ_JWTA01000015.1"/>
</dbReference>
<gene>
    <name evidence="3" type="ORF">RM51_15070</name>
</gene>
<keyword evidence="4" id="KW-1185">Reference proteome</keyword>
<dbReference type="InterPro" id="IPR053147">
    <property type="entry name" value="Hsp_HslJ-like"/>
</dbReference>
<dbReference type="AlphaFoldDB" id="A0A0B4DC80"/>
<organism evidence="3 4">
    <name type="scientific">Chryseobacterium taiwanense</name>
    <dbReference type="NCBI Taxonomy" id="363331"/>
    <lineage>
        <taxon>Bacteria</taxon>
        <taxon>Pseudomonadati</taxon>
        <taxon>Bacteroidota</taxon>
        <taxon>Flavobacteriia</taxon>
        <taxon>Flavobacteriales</taxon>
        <taxon>Weeksellaceae</taxon>
        <taxon>Chryseobacterium group</taxon>
        <taxon>Chryseobacterium</taxon>
    </lineage>
</organism>
<evidence type="ECO:0000259" key="2">
    <source>
        <dbReference type="Pfam" id="PF03724"/>
    </source>
</evidence>
<feature type="signal peptide" evidence="1">
    <location>
        <begin position="1"/>
        <end position="22"/>
    </location>
</feature>
<dbReference type="PANTHER" id="PTHR35535">
    <property type="entry name" value="HEAT SHOCK PROTEIN HSLJ"/>
    <property type="match status" value="1"/>
</dbReference>
<dbReference type="PANTHER" id="PTHR35535:SF2">
    <property type="entry name" value="DUF306 DOMAIN-CONTAINING PROTEIN"/>
    <property type="match status" value="1"/>
</dbReference>
<name>A0A0B4DC80_9FLAO</name>
<proteinExistence type="predicted"/>